<gene>
    <name evidence="2" type="ORF">PLOB_00016685</name>
</gene>
<reference evidence="2 3" key="1">
    <citation type="submission" date="2022-05" db="EMBL/GenBank/DDBJ databases">
        <authorList>
            <consortium name="Genoscope - CEA"/>
            <person name="William W."/>
        </authorList>
    </citation>
    <scope>NUCLEOTIDE SEQUENCE [LARGE SCALE GENOMIC DNA]</scope>
</reference>
<organism evidence="2 3">
    <name type="scientific">Porites lobata</name>
    <dbReference type="NCBI Taxonomy" id="104759"/>
    <lineage>
        <taxon>Eukaryota</taxon>
        <taxon>Metazoa</taxon>
        <taxon>Cnidaria</taxon>
        <taxon>Anthozoa</taxon>
        <taxon>Hexacorallia</taxon>
        <taxon>Scleractinia</taxon>
        <taxon>Fungiina</taxon>
        <taxon>Poritidae</taxon>
        <taxon>Porites</taxon>
    </lineage>
</organism>
<accession>A0ABN8NHI3</accession>
<dbReference type="EMBL" id="CALNXK010000020">
    <property type="protein sequence ID" value="CAH3107502.1"/>
    <property type="molecule type" value="Genomic_DNA"/>
</dbReference>
<feature type="region of interest" description="Disordered" evidence="1">
    <location>
        <begin position="72"/>
        <end position="107"/>
    </location>
</feature>
<protein>
    <submittedName>
        <fullName evidence="2">Uncharacterized protein</fullName>
    </submittedName>
</protein>
<dbReference type="Proteomes" id="UP001159405">
    <property type="component" value="Unassembled WGS sequence"/>
</dbReference>
<sequence length="182" mass="20388">MKVRSSRLNVAWNALCTGEQEQSHSAAMEEHESQVLQVECSRKCSLLGEQEQSQSAAIEEHESEVLQLECSMESSLPGEQEQSHSAGEELEQHTPAVENGPIEGASNVQETQQPLPEVNNSSHLEDDRLIATARAVGVDYEFPKPGEVETEDDRRKDFIYLNPVHSFFSPTTMIYFKETLLL</sequence>
<evidence type="ECO:0000313" key="2">
    <source>
        <dbReference type="EMBL" id="CAH3107502.1"/>
    </source>
</evidence>
<keyword evidence="3" id="KW-1185">Reference proteome</keyword>
<evidence type="ECO:0000256" key="1">
    <source>
        <dbReference type="SAM" id="MobiDB-lite"/>
    </source>
</evidence>
<comment type="caution">
    <text evidence="2">The sequence shown here is derived from an EMBL/GenBank/DDBJ whole genome shotgun (WGS) entry which is preliminary data.</text>
</comment>
<name>A0ABN8NHI3_9CNID</name>
<evidence type="ECO:0000313" key="3">
    <source>
        <dbReference type="Proteomes" id="UP001159405"/>
    </source>
</evidence>
<proteinExistence type="predicted"/>